<dbReference type="RefSeq" id="WP_106192857.1">
    <property type="nucleotide sequence ID" value="NZ_PVTO01000009.1"/>
</dbReference>
<gene>
    <name evidence="2" type="ORF">CLV38_10977</name>
</gene>
<dbReference type="GO" id="GO:0016787">
    <property type="term" value="F:hydrolase activity"/>
    <property type="evidence" value="ECO:0007669"/>
    <property type="project" value="InterPro"/>
</dbReference>
<dbReference type="AlphaFoldDB" id="A0A2T0W7R2"/>
<organism evidence="2 3">
    <name type="scientific">Alkalibacterium olivapovliticus</name>
    <dbReference type="NCBI Taxonomy" id="99907"/>
    <lineage>
        <taxon>Bacteria</taxon>
        <taxon>Bacillati</taxon>
        <taxon>Bacillota</taxon>
        <taxon>Bacilli</taxon>
        <taxon>Lactobacillales</taxon>
        <taxon>Carnobacteriaceae</taxon>
        <taxon>Alkalibacterium</taxon>
    </lineage>
</organism>
<evidence type="ECO:0000259" key="1">
    <source>
        <dbReference type="Pfam" id="PF00149"/>
    </source>
</evidence>
<dbReference type="SUPFAM" id="SSF56300">
    <property type="entry name" value="Metallo-dependent phosphatases"/>
    <property type="match status" value="1"/>
</dbReference>
<dbReference type="PANTHER" id="PTHR31302:SF0">
    <property type="entry name" value="TRANSMEMBRANE PROTEIN WITH METALLOPHOSPHOESTERASE DOMAIN"/>
    <property type="match status" value="1"/>
</dbReference>
<dbReference type="PANTHER" id="PTHR31302">
    <property type="entry name" value="TRANSMEMBRANE PROTEIN WITH METALLOPHOSPHOESTERASE DOMAIN-RELATED"/>
    <property type="match status" value="1"/>
</dbReference>
<accession>A0A2T0W7R2</accession>
<protein>
    <recommendedName>
        <fullName evidence="1">Calcineurin-like phosphoesterase domain-containing protein</fullName>
    </recommendedName>
</protein>
<dbReference type="InterPro" id="IPR029052">
    <property type="entry name" value="Metallo-depent_PP-like"/>
</dbReference>
<dbReference type="Gene3D" id="3.60.21.10">
    <property type="match status" value="1"/>
</dbReference>
<name>A0A2T0W7R2_9LACT</name>
<reference evidence="2 3" key="1">
    <citation type="submission" date="2018-03" db="EMBL/GenBank/DDBJ databases">
        <title>Genomic Encyclopedia of Archaeal and Bacterial Type Strains, Phase II (KMG-II): from individual species to whole genera.</title>
        <authorList>
            <person name="Goeker M."/>
        </authorList>
    </citation>
    <scope>NUCLEOTIDE SEQUENCE [LARGE SCALE GENOMIC DNA]</scope>
    <source>
        <strain evidence="2 3">DSM 13175</strain>
    </source>
</reference>
<dbReference type="InterPro" id="IPR004843">
    <property type="entry name" value="Calcineurin-like_PHP"/>
</dbReference>
<proteinExistence type="predicted"/>
<comment type="caution">
    <text evidence="2">The sequence shown here is derived from an EMBL/GenBank/DDBJ whole genome shotgun (WGS) entry which is preliminary data.</text>
</comment>
<dbReference type="OrthoDB" id="9780884at2"/>
<sequence>MAWILLALVIALVAYLYIQNYLIEVTHYTITIPALDKRLKGKKLVHLTDLHFKPRTNKSYVETIIEKTKEADPDYIMLTGDLVQGGLQTLADTPLRRFAELCTAIAPTFAITGNHDIQSGTLNEFQSILSASRVKLLVDEAVTLSVDDEELLVVMGLAERQNQTNLPQPILKPVELTSKMEKLPKILLAHRPEYFEHYTFDKTKSPALTLSGHTHAGQVRLPFIGGLFAPGQGMLPEFDYGVFNSEEDRSKRMLISRGLGNSSFPLRINNRPQIVVVTLN</sequence>
<dbReference type="InterPro" id="IPR051158">
    <property type="entry name" value="Metallophosphoesterase_sf"/>
</dbReference>
<dbReference type="Pfam" id="PF00149">
    <property type="entry name" value="Metallophos"/>
    <property type="match status" value="1"/>
</dbReference>
<evidence type="ECO:0000313" key="2">
    <source>
        <dbReference type="EMBL" id="PRY82747.1"/>
    </source>
</evidence>
<keyword evidence="3" id="KW-1185">Reference proteome</keyword>
<dbReference type="Proteomes" id="UP000238205">
    <property type="component" value="Unassembled WGS sequence"/>
</dbReference>
<feature type="domain" description="Calcineurin-like phosphoesterase" evidence="1">
    <location>
        <begin position="43"/>
        <end position="216"/>
    </location>
</feature>
<dbReference type="EMBL" id="PVTO01000009">
    <property type="protein sequence ID" value="PRY82747.1"/>
    <property type="molecule type" value="Genomic_DNA"/>
</dbReference>
<evidence type="ECO:0000313" key="3">
    <source>
        <dbReference type="Proteomes" id="UP000238205"/>
    </source>
</evidence>